<gene>
    <name evidence="1" type="ORF">QO018_000279</name>
</gene>
<sequence length="222" mass="22891">MDRQHLLPVALHRTGVRMPSRHRRTVRAATPLALLAGLALALSACETVPPPPAAPPPTAALPDGPAKPFGTGKGWTVTIHTPPGAKPFCVAERAAAAGQPPGGETGAPRLAFRTATAESGFILSGYTPSDAGAAAKPGERYDLTASLDQGSRLTLSARALPDGTLYVAVPTARFLDEMGPLARGHRVAFRSSGLGDLGVLLLSGSSWAINASDECRILHADQ</sequence>
<protein>
    <recommendedName>
        <fullName evidence="3">Lipoprotein</fullName>
    </recommendedName>
</protein>
<name>A0ABU0MDD5_9PROT</name>
<reference evidence="1 2" key="1">
    <citation type="submission" date="2023-07" db="EMBL/GenBank/DDBJ databases">
        <title>Genomic Encyclopedia of Type Strains, Phase IV (KMG-IV): sequencing the most valuable type-strain genomes for metagenomic binning, comparative biology and taxonomic classification.</title>
        <authorList>
            <person name="Goeker M."/>
        </authorList>
    </citation>
    <scope>NUCLEOTIDE SEQUENCE [LARGE SCALE GENOMIC DNA]</scope>
    <source>
        <strain evidence="1 2">DSM 19922</strain>
    </source>
</reference>
<proteinExistence type="predicted"/>
<dbReference type="EMBL" id="JAUSVU010000001">
    <property type="protein sequence ID" value="MDQ0531447.1"/>
    <property type="molecule type" value="Genomic_DNA"/>
</dbReference>
<organism evidence="1 2">
    <name type="scientific">Azospirillum picis</name>
    <dbReference type="NCBI Taxonomy" id="488438"/>
    <lineage>
        <taxon>Bacteria</taxon>
        <taxon>Pseudomonadati</taxon>
        <taxon>Pseudomonadota</taxon>
        <taxon>Alphaproteobacteria</taxon>
        <taxon>Rhodospirillales</taxon>
        <taxon>Azospirillaceae</taxon>
        <taxon>Azospirillum</taxon>
    </lineage>
</organism>
<comment type="caution">
    <text evidence="1">The sequence shown here is derived from an EMBL/GenBank/DDBJ whole genome shotgun (WGS) entry which is preliminary data.</text>
</comment>
<evidence type="ECO:0000313" key="1">
    <source>
        <dbReference type="EMBL" id="MDQ0531447.1"/>
    </source>
</evidence>
<keyword evidence="2" id="KW-1185">Reference proteome</keyword>
<evidence type="ECO:0008006" key="3">
    <source>
        <dbReference type="Google" id="ProtNLM"/>
    </source>
</evidence>
<accession>A0ABU0MDD5</accession>
<dbReference type="RefSeq" id="WP_246512673.1">
    <property type="nucleotide sequence ID" value="NZ_JAGINO010000001.1"/>
</dbReference>
<evidence type="ECO:0000313" key="2">
    <source>
        <dbReference type="Proteomes" id="UP001244552"/>
    </source>
</evidence>
<dbReference type="Proteomes" id="UP001244552">
    <property type="component" value="Unassembled WGS sequence"/>
</dbReference>